<dbReference type="OrthoDB" id="9808428at2"/>
<dbReference type="RefSeq" id="WP_003005244.1">
    <property type="nucleotide sequence ID" value="NZ_AOHC02000038.1"/>
</dbReference>
<accession>N1WMV0</accession>
<keyword evidence="2" id="KW-0540">Nuclease</keyword>
<name>N1WMV0_9LEPT</name>
<comment type="caution">
    <text evidence="2">The sequence shown here is derived from an EMBL/GenBank/DDBJ whole genome shotgun (WGS) entry which is preliminary data.</text>
</comment>
<keyword evidence="3" id="KW-1185">Reference proteome</keyword>
<keyword evidence="2" id="KW-0255">Endonuclease</keyword>
<organism evidence="2 3">
    <name type="scientific">Leptospira weilii serovar Ranarum str. ICFT</name>
    <dbReference type="NCBI Taxonomy" id="1218598"/>
    <lineage>
        <taxon>Bacteria</taxon>
        <taxon>Pseudomonadati</taxon>
        <taxon>Spirochaetota</taxon>
        <taxon>Spirochaetia</taxon>
        <taxon>Leptospirales</taxon>
        <taxon>Leptospiraceae</taxon>
        <taxon>Leptospira</taxon>
    </lineage>
</organism>
<proteinExistence type="predicted"/>
<dbReference type="PANTHER" id="PTHR34107:SF4">
    <property type="entry name" value="SLL1222 PROTEIN"/>
    <property type="match status" value="1"/>
</dbReference>
<dbReference type="Gene3D" id="3.90.1570.10">
    <property type="entry name" value="tt1808, chain A"/>
    <property type="match status" value="1"/>
</dbReference>
<evidence type="ECO:0000313" key="3">
    <source>
        <dbReference type="Proteomes" id="UP000012313"/>
    </source>
</evidence>
<dbReference type="EMBL" id="AOHC02000038">
    <property type="protein sequence ID" value="EMY77133.1"/>
    <property type="molecule type" value="Genomic_DNA"/>
</dbReference>
<dbReference type="Pfam" id="PF05685">
    <property type="entry name" value="Uma2"/>
    <property type="match status" value="1"/>
</dbReference>
<dbReference type="CDD" id="cd06260">
    <property type="entry name" value="DUF820-like"/>
    <property type="match status" value="1"/>
</dbReference>
<protein>
    <submittedName>
        <fullName evidence="2">Restriction endonuclease</fullName>
    </submittedName>
</protein>
<evidence type="ECO:0000313" key="2">
    <source>
        <dbReference type="EMBL" id="EMY77133.1"/>
    </source>
</evidence>
<reference evidence="2" key="1">
    <citation type="submission" date="2013-03" db="EMBL/GenBank/DDBJ databases">
        <authorList>
            <person name="Harkins D.M."/>
            <person name="Durkin A.S."/>
            <person name="Brinkac L.M."/>
            <person name="Haft D.H."/>
            <person name="Selengut J.D."/>
            <person name="Sanka R."/>
            <person name="DePew J."/>
            <person name="Purushe J."/>
            <person name="Hartskeerl R.A."/>
            <person name="Ahmed A."/>
            <person name="van der Linden H."/>
            <person name="Goris M.G.A."/>
            <person name="Vinetz J.M."/>
            <person name="Sutton G.G."/>
            <person name="Nierman W.C."/>
            <person name="Fouts D.E."/>
        </authorList>
    </citation>
    <scope>NUCLEOTIDE SEQUENCE [LARGE SCALE GENOMIC DNA]</scope>
    <source>
        <strain evidence="2">ICFT</strain>
    </source>
</reference>
<dbReference type="InterPro" id="IPR008538">
    <property type="entry name" value="Uma2"/>
</dbReference>
<dbReference type="PANTHER" id="PTHR34107">
    <property type="entry name" value="SLL0198 PROTEIN-RELATED"/>
    <property type="match status" value="1"/>
</dbReference>
<gene>
    <name evidence="2" type="ORF">LEP1GSC060_2042</name>
</gene>
<dbReference type="InterPro" id="IPR012296">
    <property type="entry name" value="Nuclease_put_TT1808"/>
</dbReference>
<sequence>MILWIMALETEIPSGSKNDFDLTEMIHGEERMTPAPLAPHQRLVAKLFIIIQKYLEKHPVGEVILSPMDVIFEEGVNRLQPDLLFVGNKKKSIIQDWVRGIPDIVVEIVSKGTVTRDTVEKKAIYEKYGVPELWLVFPELQCLEIFSWENGRYQIHSSTDLSPSGAESKFLNGLNLTLDILFPSR</sequence>
<dbReference type="GO" id="GO:0004519">
    <property type="term" value="F:endonuclease activity"/>
    <property type="evidence" value="ECO:0007669"/>
    <property type="project" value="UniProtKB-KW"/>
</dbReference>
<feature type="domain" description="Putative restriction endonuclease" evidence="1">
    <location>
        <begin position="24"/>
        <end position="178"/>
    </location>
</feature>
<dbReference type="STRING" id="1218598.LEP1GSC060_2042"/>
<dbReference type="InterPro" id="IPR011335">
    <property type="entry name" value="Restrct_endonuc-II-like"/>
</dbReference>
<keyword evidence="2" id="KW-0378">Hydrolase</keyword>
<dbReference type="AlphaFoldDB" id="N1WMV0"/>
<evidence type="ECO:0000259" key="1">
    <source>
        <dbReference type="Pfam" id="PF05685"/>
    </source>
</evidence>
<dbReference type="Proteomes" id="UP000012313">
    <property type="component" value="Unassembled WGS sequence"/>
</dbReference>
<dbReference type="SUPFAM" id="SSF52980">
    <property type="entry name" value="Restriction endonuclease-like"/>
    <property type="match status" value="1"/>
</dbReference>